<evidence type="ECO:0000313" key="7">
    <source>
        <dbReference type="EMBL" id="KAJ0978914.1"/>
    </source>
</evidence>
<dbReference type="AlphaFoldDB" id="A0A9D5CU09"/>
<evidence type="ECO:0000256" key="2">
    <source>
        <dbReference type="ARBA" id="ARBA00022574"/>
    </source>
</evidence>
<accession>A0A9D5CU09</accession>
<feature type="region of interest" description="Disordered" evidence="5">
    <location>
        <begin position="1"/>
        <end position="30"/>
    </location>
</feature>
<dbReference type="PANTHER" id="PTHR45903:SF1">
    <property type="entry name" value="GLUTAMATE-RICH WD REPEAT-CONTAINING PROTEIN 1"/>
    <property type="match status" value="1"/>
</dbReference>
<dbReference type="PROSITE" id="PS50294">
    <property type="entry name" value="WD_REPEATS_REGION"/>
    <property type="match status" value="2"/>
</dbReference>
<keyword evidence="2 4" id="KW-0853">WD repeat</keyword>
<evidence type="ECO:0000259" key="6">
    <source>
        <dbReference type="Pfam" id="PF12265"/>
    </source>
</evidence>
<dbReference type="Gene3D" id="2.130.10.10">
    <property type="entry name" value="YVTN repeat-like/Quinoprotein amine dehydrogenase"/>
    <property type="match status" value="1"/>
</dbReference>
<keyword evidence="3" id="KW-0677">Repeat</keyword>
<dbReference type="OrthoDB" id="2161379at2759"/>
<reference evidence="7" key="2">
    <citation type="journal article" date="2022" name="Hortic Res">
        <title>The genome of Dioscorea zingiberensis sheds light on the biosynthesis, origin and evolution of the medicinally important diosgenin saponins.</title>
        <authorList>
            <person name="Li Y."/>
            <person name="Tan C."/>
            <person name="Li Z."/>
            <person name="Guo J."/>
            <person name="Li S."/>
            <person name="Chen X."/>
            <person name="Wang C."/>
            <person name="Dai X."/>
            <person name="Yang H."/>
            <person name="Song W."/>
            <person name="Hou L."/>
            <person name="Xu J."/>
            <person name="Tong Z."/>
            <person name="Xu A."/>
            <person name="Yuan X."/>
            <person name="Wang W."/>
            <person name="Yang Q."/>
            <person name="Chen L."/>
            <person name="Sun Z."/>
            <person name="Wang K."/>
            <person name="Pan B."/>
            <person name="Chen J."/>
            <person name="Bao Y."/>
            <person name="Liu F."/>
            <person name="Qi X."/>
            <person name="Gang D.R."/>
            <person name="Wen J."/>
            <person name="Li J."/>
        </authorList>
    </citation>
    <scope>NUCLEOTIDE SEQUENCE</scope>
    <source>
        <strain evidence="7">Dzin_1.0</strain>
    </source>
</reference>
<proteinExistence type="inferred from homology"/>
<feature type="repeat" description="WD" evidence="4">
    <location>
        <begin position="265"/>
        <end position="300"/>
    </location>
</feature>
<reference evidence="7" key="1">
    <citation type="submission" date="2021-03" db="EMBL/GenBank/DDBJ databases">
        <authorList>
            <person name="Li Z."/>
            <person name="Yang C."/>
        </authorList>
    </citation>
    <scope>NUCLEOTIDE SEQUENCE</scope>
    <source>
        <strain evidence="7">Dzin_1.0</strain>
        <tissue evidence="7">Leaf</tissue>
    </source>
</reference>
<evidence type="ECO:0000256" key="3">
    <source>
        <dbReference type="ARBA" id="ARBA00022737"/>
    </source>
</evidence>
<evidence type="ECO:0000313" key="8">
    <source>
        <dbReference type="Proteomes" id="UP001085076"/>
    </source>
</evidence>
<feature type="compositionally biased region" description="Basic residues" evidence="5">
    <location>
        <begin position="1"/>
        <end position="18"/>
    </location>
</feature>
<dbReference type="InterPro" id="IPR001680">
    <property type="entry name" value="WD40_rpt"/>
</dbReference>
<dbReference type="Pfam" id="PF12265">
    <property type="entry name" value="CAF1C_H4-bd"/>
    <property type="match status" value="1"/>
</dbReference>
<feature type="repeat" description="WD" evidence="4">
    <location>
        <begin position="355"/>
        <end position="397"/>
    </location>
</feature>
<feature type="region of interest" description="Disordered" evidence="5">
    <location>
        <begin position="117"/>
        <end position="149"/>
    </location>
</feature>
<evidence type="ECO:0000256" key="4">
    <source>
        <dbReference type="PROSITE-ProRule" id="PRU00221"/>
    </source>
</evidence>
<gene>
    <name evidence="7" type="ORF">J5N97_014388</name>
</gene>
<dbReference type="InterPro" id="IPR022052">
    <property type="entry name" value="Histone-bd_RBBP4-like_N"/>
</dbReference>
<feature type="domain" description="Histone-binding protein RBBP4-like N-terminal" evidence="6">
    <location>
        <begin position="45"/>
        <end position="111"/>
    </location>
</feature>
<keyword evidence="8" id="KW-1185">Reference proteome</keyword>
<dbReference type="EMBL" id="JAGGNH010000003">
    <property type="protein sequence ID" value="KAJ0978914.1"/>
    <property type="molecule type" value="Genomic_DNA"/>
</dbReference>
<dbReference type="GO" id="GO:0005730">
    <property type="term" value="C:nucleolus"/>
    <property type="evidence" value="ECO:0007669"/>
    <property type="project" value="TreeGrafter"/>
</dbReference>
<sequence length="467" mass="51471">MVRSLKNPKKLKRRNKSSKKGDTSSVPSAPAKVWLPGVDKLEEGEELQCDPSAYNYLHAFSIGWPCLSFDIVHDSLGLVRTEFPHTLYGVAGTQAEQASWNYIGLLKLSNISGKKRELMPTAGDGDVEMDSDSSSDEDEADGDSGAKQPVLQLHKVAHQGCVNRVRSMTQKPHICATWADTGHVQVWDFTSALNSLAESETDVRTGDSSIHHLSPLMKFGGHKNEGYAIDWSPIVPGRLVSGDCNSCIHLWEPSSETWKVNMTPFAGHDASVEDLQWSPTEADVFASCSVDGKIAIWDIRLGYAPALSFKAHDTDVNVISWNRLASCMIASGGDDGTFSIRDLRLIKGESLVAHFEYHKLPITSIEWSPHEASTIAVSSADNQLTIWDLSLERDEEEEAEFKAKMKEQVNAPEDLPPQLLFVHQGQKDLKELHWHHQIPGMLISTAADGFNVLMPSNIETTLPSTCS</sequence>
<dbReference type="InterPro" id="IPR036322">
    <property type="entry name" value="WD40_repeat_dom_sf"/>
</dbReference>
<dbReference type="GO" id="GO:0042254">
    <property type="term" value="P:ribosome biogenesis"/>
    <property type="evidence" value="ECO:0007669"/>
    <property type="project" value="TreeGrafter"/>
</dbReference>
<dbReference type="SUPFAM" id="SSF50978">
    <property type="entry name" value="WD40 repeat-like"/>
    <property type="match status" value="1"/>
</dbReference>
<dbReference type="InterPro" id="IPR015943">
    <property type="entry name" value="WD40/YVTN_repeat-like_dom_sf"/>
</dbReference>
<evidence type="ECO:0000256" key="5">
    <source>
        <dbReference type="SAM" id="MobiDB-lite"/>
    </source>
</evidence>
<evidence type="ECO:0000256" key="1">
    <source>
        <dbReference type="ARBA" id="ARBA00009341"/>
    </source>
</evidence>
<dbReference type="InterPro" id="IPR051972">
    <property type="entry name" value="Glutamate-rich_WD_repeat"/>
</dbReference>
<comment type="similarity">
    <text evidence="1">Belongs to the WD repeat RBAP46/RBAP48/MSI1 family.</text>
</comment>
<dbReference type="SMART" id="SM00320">
    <property type="entry name" value="WD40"/>
    <property type="match status" value="5"/>
</dbReference>
<feature type="compositionally biased region" description="Acidic residues" evidence="5">
    <location>
        <begin position="125"/>
        <end position="142"/>
    </location>
</feature>
<comment type="caution">
    <text evidence="7">The sequence shown here is derived from an EMBL/GenBank/DDBJ whole genome shotgun (WGS) entry which is preliminary data.</text>
</comment>
<protein>
    <recommendedName>
        <fullName evidence="6">Histone-binding protein RBBP4-like N-terminal domain-containing protein</fullName>
    </recommendedName>
</protein>
<dbReference type="PROSITE" id="PS50082">
    <property type="entry name" value="WD_REPEATS_2"/>
    <property type="match status" value="2"/>
</dbReference>
<dbReference type="PANTHER" id="PTHR45903">
    <property type="entry name" value="GLUTAMATE-RICH WD REPEAT-CONTAINING PROTEIN 1"/>
    <property type="match status" value="1"/>
</dbReference>
<dbReference type="Pfam" id="PF00400">
    <property type="entry name" value="WD40"/>
    <property type="match status" value="3"/>
</dbReference>
<name>A0A9D5CU09_9LILI</name>
<organism evidence="7 8">
    <name type="scientific">Dioscorea zingiberensis</name>
    <dbReference type="NCBI Taxonomy" id="325984"/>
    <lineage>
        <taxon>Eukaryota</taxon>
        <taxon>Viridiplantae</taxon>
        <taxon>Streptophyta</taxon>
        <taxon>Embryophyta</taxon>
        <taxon>Tracheophyta</taxon>
        <taxon>Spermatophyta</taxon>
        <taxon>Magnoliopsida</taxon>
        <taxon>Liliopsida</taxon>
        <taxon>Dioscoreales</taxon>
        <taxon>Dioscoreaceae</taxon>
        <taxon>Dioscorea</taxon>
    </lineage>
</organism>
<dbReference type="Proteomes" id="UP001085076">
    <property type="component" value="Miscellaneous, Linkage group lg03"/>
</dbReference>